<accession>A0A132B643</accession>
<dbReference type="AlphaFoldDB" id="A0A132B643"/>
<sequence>MSSNGIPKEPWLAYNISKEEYFKLSIEEQLESILVLIPEPERTKLLTFFKSIDQAVAESQRMEIDPWKQEHEDTCGCQDCCEDPCGYDDEWPFTPESDADFEKCSLRLTIASGQEVALWSIVKDLWEVDVPTGDEEREVFAQEIVKLSQDKGWI</sequence>
<reference evidence="1 2" key="1">
    <citation type="submission" date="2015-10" db="EMBL/GenBank/DDBJ databases">
        <title>Full genome of DAOMC 229536 Phialocephala scopiformis, a fungal endophyte of spruce producing the potent anti-insectan compound rugulosin.</title>
        <authorList>
            <consortium name="DOE Joint Genome Institute"/>
            <person name="Walker A.K."/>
            <person name="Frasz S.L."/>
            <person name="Seifert K.A."/>
            <person name="Miller J.D."/>
            <person name="Mondo S.J."/>
            <person name="Labutti K."/>
            <person name="Lipzen A."/>
            <person name="Dockter R."/>
            <person name="Kennedy M."/>
            <person name="Grigoriev I.V."/>
            <person name="Spatafora J.W."/>
        </authorList>
    </citation>
    <scope>NUCLEOTIDE SEQUENCE [LARGE SCALE GENOMIC DNA]</scope>
    <source>
        <strain evidence="1 2">CBS 120377</strain>
    </source>
</reference>
<proteinExistence type="predicted"/>
<dbReference type="EMBL" id="KQ947438">
    <property type="protein sequence ID" value="KUJ07870.1"/>
    <property type="molecule type" value="Genomic_DNA"/>
</dbReference>
<gene>
    <name evidence="1" type="ORF">LY89DRAFT_742632</name>
</gene>
<dbReference type="Proteomes" id="UP000070700">
    <property type="component" value="Unassembled WGS sequence"/>
</dbReference>
<dbReference type="KEGG" id="psco:LY89DRAFT_742632"/>
<dbReference type="RefSeq" id="XP_018062225.1">
    <property type="nucleotide sequence ID" value="XM_018220848.1"/>
</dbReference>
<name>A0A132B643_MOLSC</name>
<evidence type="ECO:0000313" key="2">
    <source>
        <dbReference type="Proteomes" id="UP000070700"/>
    </source>
</evidence>
<protein>
    <submittedName>
        <fullName evidence="1">Uncharacterized protein</fullName>
    </submittedName>
</protein>
<keyword evidence="2" id="KW-1185">Reference proteome</keyword>
<evidence type="ECO:0000313" key="1">
    <source>
        <dbReference type="EMBL" id="KUJ07870.1"/>
    </source>
</evidence>
<dbReference type="InParanoid" id="A0A132B643"/>
<organism evidence="1 2">
    <name type="scientific">Mollisia scopiformis</name>
    <name type="common">Conifer needle endophyte fungus</name>
    <name type="synonym">Phialocephala scopiformis</name>
    <dbReference type="NCBI Taxonomy" id="149040"/>
    <lineage>
        <taxon>Eukaryota</taxon>
        <taxon>Fungi</taxon>
        <taxon>Dikarya</taxon>
        <taxon>Ascomycota</taxon>
        <taxon>Pezizomycotina</taxon>
        <taxon>Leotiomycetes</taxon>
        <taxon>Helotiales</taxon>
        <taxon>Mollisiaceae</taxon>
        <taxon>Mollisia</taxon>
    </lineage>
</organism>
<dbReference type="GeneID" id="28830574"/>